<dbReference type="Gene3D" id="3.40.640.10">
    <property type="entry name" value="Type I PLP-dependent aspartate aminotransferase-like (Major domain)"/>
    <property type="match status" value="1"/>
</dbReference>
<dbReference type="SUPFAM" id="SSF53383">
    <property type="entry name" value="PLP-dependent transferases"/>
    <property type="match status" value="1"/>
</dbReference>
<accession>A0A1E3PM03</accession>
<dbReference type="Gene3D" id="3.90.1150.10">
    <property type="entry name" value="Aspartate Aminotransferase, domain 1"/>
    <property type="match status" value="1"/>
</dbReference>
<dbReference type="AlphaFoldDB" id="A0A1E3PM03"/>
<dbReference type="STRING" id="857566.A0A1E3PM03"/>
<dbReference type="EMBL" id="KV454408">
    <property type="protein sequence ID" value="ODQ66463.1"/>
    <property type="molecule type" value="Genomic_DNA"/>
</dbReference>
<dbReference type="InterPro" id="IPR015421">
    <property type="entry name" value="PyrdxlP-dep_Trfase_major"/>
</dbReference>
<dbReference type="GO" id="GO:0016740">
    <property type="term" value="F:transferase activity"/>
    <property type="evidence" value="ECO:0007669"/>
    <property type="project" value="UniProtKB-KW"/>
</dbReference>
<dbReference type="PANTHER" id="PTHR43092:SF2">
    <property type="entry name" value="HERCYNYLCYSTEINE SULFOXIDE LYASE"/>
    <property type="match status" value="1"/>
</dbReference>
<proteinExistence type="predicted"/>
<keyword evidence="4" id="KW-1185">Reference proteome</keyword>
<evidence type="ECO:0000313" key="3">
    <source>
        <dbReference type="EMBL" id="ODQ66463.1"/>
    </source>
</evidence>
<feature type="domain" description="Aminotransferase class V" evidence="2">
    <location>
        <begin position="56"/>
        <end position="337"/>
    </location>
</feature>
<evidence type="ECO:0000313" key="4">
    <source>
        <dbReference type="Proteomes" id="UP000095009"/>
    </source>
</evidence>
<dbReference type="OrthoDB" id="5978656at2759"/>
<dbReference type="Pfam" id="PF00266">
    <property type="entry name" value="Aminotran_5"/>
    <property type="match status" value="1"/>
</dbReference>
<dbReference type="Proteomes" id="UP000095009">
    <property type="component" value="Unassembled WGS sequence"/>
</dbReference>
<keyword evidence="3" id="KW-0808">Transferase</keyword>
<name>A0A1E3PM03_9ASCO</name>
<organism evidence="3 4">
    <name type="scientific">Nadsonia fulvescens var. elongata DSM 6958</name>
    <dbReference type="NCBI Taxonomy" id="857566"/>
    <lineage>
        <taxon>Eukaryota</taxon>
        <taxon>Fungi</taxon>
        <taxon>Dikarya</taxon>
        <taxon>Ascomycota</taxon>
        <taxon>Saccharomycotina</taxon>
        <taxon>Dipodascomycetes</taxon>
        <taxon>Dipodascales</taxon>
        <taxon>Dipodascales incertae sedis</taxon>
        <taxon>Nadsonia</taxon>
    </lineage>
</organism>
<evidence type="ECO:0000256" key="1">
    <source>
        <dbReference type="ARBA" id="ARBA00022898"/>
    </source>
</evidence>
<keyword evidence="1" id="KW-0663">Pyridoxal phosphate</keyword>
<sequence>MSFEFGNKFRKFFQFPEGVINLNNGSFGSTPQCVAELRQKLLLEEDTSADGFKRYDIHSKLEFLRQKVSKLIDADDSNNIAFTYTTMSAINSVLLSYQFKKGDVILYFSCIYGPSLNTLLFLRDRYDVELVCIDVDYPNSSADFVSKFEKTIASQAAAGKPVLMGIIDSITSMPGYVTPFEALVKVCKDNDVISFVDGAHMTGLVQYSIKSFKPDFFCGNFHKWLYGPRPCAFLYAARKFHTKIQSIPIGSGYFPYGVGEDDERLLVKKLEALSSQFSASILALEASFDFVENTCGGIERVNEYNIDLAQRGGKEIAKIWGTEMVDDAYKTAMVNVCAPVTIKTDNPGALATQISKIVYEKHKIFIPIVYVGGQYYARISAQVYSELEDFVKGANAFLDVIESF</sequence>
<dbReference type="InterPro" id="IPR000192">
    <property type="entry name" value="Aminotrans_V_dom"/>
</dbReference>
<dbReference type="PANTHER" id="PTHR43092">
    <property type="entry name" value="L-CYSTEINE DESULFHYDRASE"/>
    <property type="match status" value="1"/>
</dbReference>
<protein>
    <submittedName>
        <fullName evidence="3">PLP-dependent transferase</fullName>
    </submittedName>
</protein>
<reference evidence="3 4" key="1">
    <citation type="journal article" date="2016" name="Proc. Natl. Acad. Sci. U.S.A.">
        <title>Comparative genomics of biotechnologically important yeasts.</title>
        <authorList>
            <person name="Riley R."/>
            <person name="Haridas S."/>
            <person name="Wolfe K.H."/>
            <person name="Lopes M.R."/>
            <person name="Hittinger C.T."/>
            <person name="Goeker M."/>
            <person name="Salamov A.A."/>
            <person name="Wisecaver J.H."/>
            <person name="Long T.M."/>
            <person name="Calvey C.H."/>
            <person name="Aerts A.L."/>
            <person name="Barry K.W."/>
            <person name="Choi C."/>
            <person name="Clum A."/>
            <person name="Coughlan A.Y."/>
            <person name="Deshpande S."/>
            <person name="Douglass A.P."/>
            <person name="Hanson S.J."/>
            <person name="Klenk H.-P."/>
            <person name="LaButti K.M."/>
            <person name="Lapidus A."/>
            <person name="Lindquist E.A."/>
            <person name="Lipzen A.M."/>
            <person name="Meier-Kolthoff J.P."/>
            <person name="Ohm R.A."/>
            <person name="Otillar R.P."/>
            <person name="Pangilinan J.L."/>
            <person name="Peng Y."/>
            <person name="Rokas A."/>
            <person name="Rosa C.A."/>
            <person name="Scheuner C."/>
            <person name="Sibirny A.A."/>
            <person name="Slot J.C."/>
            <person name="Stielow J.B."/>
            <person name="Sun H."/>
            <person name="Kurtzman C.P."/>
            <person name="Blackwell M."/>
            <person name="Grigoriev I.V."/>
            <person name="Jeffries T.W."/>
        </authorList>
    </citation>
    <scope>NUCLEOTIDE SEQUENCE [LARGE SCALE GENOMIC DNA]</scope>
    <source>
        <strain evidence="3 4">DSM 6958</strain>
    </source>
</reference>
<evidence type="ECO:0000259" key="2">
    <source>
        <dbReference type="Pfam" id="PF00266"/>
    </source>
</evidence>
<dbReference type="InterPro" id="IPR015424">
    <property type="entry name" value="PyrdxlP-dep_Trfase"/>
</dbReference>
<gene>
    <name evidence="3" type="ORF">NADFUDRAFT_41107</name>
</gene>
<dbReference type="InterPro" id="IPR015422">
    <property type="entry name" value="PyrdxlP-dep_Trfase_small"/>
</dbReference>